<evidence type="ECO:0000313" key="4">
    <source>
        <dbReference type="Proteomes" id="UP000236546"/>
    </source>
</evidence>
<feature type="compositionally biased region" description="Low complexity" evidence="1">
    <location>
        <begin position="1"/>
        <end position="27"/>
    </location>
</feature>
<sequence length="453" mass="51786">MAATDQDTATNSSSSSESILDTTTTEPDTTRRILAELQSAFDALKGVVEPEVAPDQEQPEPDPQGSIMLATLGIEIAYRKKEAIRLERDTVAKQRKAGAKDRDADEKVQSQNQRYFSAGSDLWRHQTSKMRFGGPSQVRLIDPSGGDLSQSLMALYKLDELDKWKSQFPRKAKSRWRPWKGRDSRWRRDALAYYKGNYGDHHDESHEDAPHNATWCHITGSWHSSDFHRAAHIVPPFLDDHGFGKLLFGDRSQSLLGAGNALLLSDWVKGWFDSYDIVVVPVDAKETPITQWRAEIVSPYLQKDKLVPGLYGKDIPEKELVFLNENRPVPRFLYFHFIMALIRIKDIRRLGWEAVWARYHEQRPFPAPGKYMRESMLLALATHFGTTHMHVVETWIVDYGFESPLKLTEDESVEAARRVHMAVVERAERANRLGIYEDSDDSDDESDLDSEEE</sequence>
<name>A0A2K0TC81_9HYPO</name>
<comment type="caution">
    <text evidence="3">The sequence shown here is derived from an EMBL/GenBank/DDBJ whole genome shotgun (WGS) entry which is preliminary data.</text>
</comment>
<feature type="region of interest" description="Disordered" evidence="1">
    <location>
        <begin position="1"/>
        <end position="31"/>
    </location>
</feature>
<accession>A0A2K0TC81</accession>
<feature type="compositionally biased region" description="Acidic residues" evidence="1">
    <location>
        <begin position="437"/>
        <end position="453"/>
    </location>
</feature>
<dbReference type="Proteomes" id="UP000236546">
    <property type="component" value="Unassembled WGS sequence"/>
</dbReference>
<feature type="region of interest" description="Disordered" evidence="1">
    <location>
        <begin position="434"/>
        <end position="453"/>
    </location>
</feature>
<protein>
    <recommendedName>
        <fullName evidence="2">HNH nuclease domain-containing protein</fullName>
    </recommendedName>
</protein>
<proteinExistence type="predicted"/>
<dbReference type="AlphaFoldDB" id="A0A2K0TC81"/>
<reference evidence="3 4" key="1">
    <citation type="submission" date="2017-02" db="EMBL/GenBank/DDBJ databases">
        <title>Genomes of Trichoderma spp. with biocontrol activity.</title>
        <authorList>
            <person name="Gardiner D."/>
            <person name="Kazan K."/>
            <person name="Vos C."/>
            <person name="Harvey P."/>
        </authorList>
    </citation>
    <scope>NUCLEOTIDE SEQUENCE [LARGE SCALE GENOMIC DNA]</scope>
    <source>
        <strain evidence="3 4">A5MH</strain>
    </source>
</reference>
<dbReference type="InterPro" id="IPR003615">
    <property type="entry name" value="HNH_nuc"/>
</dbReference>
<feature type="region of interest" description="Disordered" evidence="1">
    <location>
        <begin position="45"/>
        <end position="65"/>
    </location>
</feature>
<evidence type="ECO:0000256" key="1">
    <source>
        <dbReference type="SAM" id="MobiDB-lite"/>
    </source>
</evidence>
<gene>
    <name evidence="3" type="ORF">TGAMA5MH_05066</name>
</gene>
<evidence type="ECO:0000313" key="3">
    <source>
        <dbReference type="EMBL" id="PNP43133.1"/>
    </source>
</evidence>
<evidence type="ECO:0000259" key="2">
    <source>
        <dbReference type="Pfam" id="PF13391"/>
    </source>
</evidence>
<dbReference type="EMBL" id="MTYH01000049">
    <property type="protein sequence ID" value="PNP43133.1"/>
    <property type="molecule type" value="Genomic_DNA"/>
</dbReference>
<dbReference type="OrthoDB" id="5386595at2759"/>
<organism evidence="3 4">
    <name type="scientific">Trichoderma gamsii</name>
    <dbReference type="NCBI Taxonomy" id="398673"/>
    <lineage>
        <taxon>Eukaryota</taxon>
        <taxon>Fungi</taxon>
        <taxon>Dikarya</taxon>
        <taxon>Ascomycota</taxon>
        <taxon>Pezizomycotina</taxon>
        <taxon>Sordariomycetes</taxon>
        <taxon>Hypocreomycetidae</taxon>
        <taxon>Hypocreales</taxon>
        <taxon>Hypocreaceae</taxon>
        <taxon>Trichoderma</taxon>
    </lineage>
</organism>
<feature type="domain" description="HNH nuclease" evidence="2">
    <location>
        <begin position="216"/>
        <end position="280"/>
    </location>
</feature>
<dbReference type="Pfam" id="PF13391">
    <property type="entry name" value="HNH_2"/>
    <property type="match status" value="1"/>
</dbReference>